<dbReference type="AlphaFoldDB" id="A0A0A9AMB8"/>
<evidence type="ECO:0000256" key="1">
    <source>
        <dbReference type="SAM" id="MobiDB-lite"/>
    </source>
</evidence>
<protein>
    <submittedName>
        <fullName evidence="2">Uncharacterized protein</fullName>
    </submittedName>
</protein>
<name>A0A0A9AMB8_ARUDO</name>
<feature type="compositionally biased region" description="Basic and acidic residues" evidence="1">
    <location>
        <begin position="15"/>
        <end position="25"/>
    </location>
</feature>
<organism evidence="2">
    <name type="scientific">Arundo donax</name>
    <name type="common">Giant reed</name>
    <name type="synonym">Donax arundinaceus</name>
    <dbReference type="NCBI Taxonomy" id="35708"/>
    <lineage>
        <taxon>Eukaryota</taxon>
        <taxon>Viridiplantae</taxon>
        <taxon>Streptophyta</taxon>
        <taxon>Embryophyta</taxon>
        <taxon>Tracheophyta</taxon>
        <taxon>Spermatophyta</taxon>
        <taxon>Magnoliopsida</taxon>
        <taxon>Liliopsida</taxon>
        <taxon>Poales</taxon>
        <taxon>Poaceae</taxon>
        <taxon>PACMAD clade</taxon>
        <taxon>Arundinoideae</taxon>
        <taxon>Arundineae</taxon>
        <taxon>Arundo</taxon>
    </lineage>
</organism>
<accession>A0A0A9AMB8</accession>
<reference evidence="2" key="1">
    <citation type="submission" date="2014-09" db="EMBL/GenBank/DDBJ databases">
        <authorList>
            <person name="Magalhaes I.L.F."/>
            <person name="Oliveira U."/>
            <person name="Santos F.R."/>
            <person name="Vidigal T.H.D.A."/>
            <person name="Brescovit A.D."/>
            <person name="Santos A.J."/>
        </authorList>
    </citation>
    <scope>NUCLEOTIDE SEQUENCE</scope>
    <source>
        <tissue evidence="2">Shoot tissue taken approximately 20 cm above the soil surface</tissue>
    </source>
</reference>
<proteinExistence type="predicted"/>
<feature type="compositionally biased region" description="Basic residues" evidence="1">
    <location>
        <begin position="51"/>
        <end position="73"/>
    </location>
</feature>
<evidence type="ECO:0000313" key="2">
    <source>
        <dbReference type="EMBL" id="JAD52291.1"/>
    </source>
</evidence>
<feature type="region of interest" description="Disordered" evidence="1">
    <location>
        <begin position="1"/>
        <end position="89"/>
    </location>
</feature>
<feature type="compositionally biased region" description="Pro residues" evidence="1">
    <location>
        <begin position="74"/>
        <end position="89"/>
    </location>
</feature>
<reference evidence="2" key="2">
    <citation type="journal article" date="2015" name="Data Brief">
        <title>Shoot transcriptome of the giant reed, Arundo donax.</title>
        <authorList>
            <person name="Barrero R.A."/>
            <person name="Guerrero F.D."/>
            <person name="Moolhuijzen P."/>
            <person name="Goolsby J.A."/>
            <person name="Tidwell J."/>
            <person name="Bellgard S.E."/>
            <person name="Bellgard M.I."/>
        </authorList>
    </citation>
    <scope>NUCLEOTIDE SEQUENCE</scope>
    <source>
        <tissue evidence="2">Shoot tissue taken approximately 20 cm above the soil surface</tissue>
    </source>
</reference>
<dbReference type="EMBL" id="GBRH01245604">
    <property type="protein sequence ID" value="JAD52291.1"/>
    <property type="molecule type" value="Transcribed_RNA"/>
</dbReference>
<feature type="compositionally biased region" description="Basic residues" evidence="1">
    <location>
        <begin position="26"/>
        <end position="42"/>
    </location>
</feature>
<sequence>MDLALLISPNQFDVSHTHRERERGARSKQRHVHHESRHRRGWLRPPARASGVRRHQGRREGPRRRRRHGRPRHLPPPAGPPPPAASFGQ</sequence>